<feature type="transmembrane region" description="Helical" evidence="8">
    <location>
        <begin position="61"/>
        <end position="79"/>
    </location>
</feature>
<evidence type="ECO:0000256" key="2">
    <source>
        <dbReference type="ARBA" id="ARBA00022448"/>
    </source>
</evidence>
<evidence type="ECO:0000256" key="7">
    <source>
        <dbReference type="ARBA" id="ARBA00023136"/>
    </source>
</evidence>
<dbReference type="InterPro" id="IPR043429">
    <property type="entry name" value="ArtM/GltK/GlnP/TcyL/YhdX-like"/>
</dbReference>
<evidence type="ECO:0000256" key="1">
    <source>
        <dbReference type="ARBA" id="ARBA00004651"/>
    </source>
</evidence>
<keyword evidence="3" id="KW-1003">Cell membrane</keyword>
<evidence type="ECO:0000256" key="4">
    <source>
        <dbReference type="ARBA" id="ARBA00022692"/>
    </source>
</evidence>
<comment type="similarity">
    <text evidence="8">Belongs to the binding-protein-dependent transport system permease family.</text>
</comment>
<dbReference type="CDD" id="cd06261">
    <property type="entry name" value="TM_PBP2"/>
    <property type="match status" value="1"/>
</dbReference>
<keyword evidence="5" id="KW-0029">Amino-acid transport</keyword>
<dbReference type="OrthoDB" id="9787841at2"/>
<proteinExistence type="inferred from homology"/>
<dbReference type="GO" id="GO:0022857">
    <property type="term" value="F:transmembrane transporter activity"/>
    <property type="evidence" value="ECO:0007669"/>
    <property type="project" value="InterPro"/>
</dbReference>
<evidence type="ECO:0000256" key="5">
    <source>
        <dbReference type="ARBA" id="ARBA00022970"/>
    </source>
</evidence>
<reference evidence="10 11" key="1">
    <citation type="journal article" date="2014" name="Genome Announc.">
        <title>Genome Sequence of Youngiibacter fragilis, the Type Strain of the Genus Youngiibacter.</title>
        <authorList>
            <person name="Wawrik C.B."/>
            <person name="Callaghan A.V."/>
            <person name="Stamps B.W."/>
            <person name="Wawrik B."/>
        </authorList>
    </citation>
    <scope>NUCLEOTIDE SEQUENCE [LARGE SCALE GENOMIC DNA]</scope>
    <source>
        <strain evidence="10 11">232.1</strain>
    </source>
</reference>
<dbReference type="Pfam" id="PF00528">
    <property type="entry name" value="BPD_transp_1"/>
    <property type="match status" value="1"/>
</dbReference>
<dbReference type="GO" id="GO:0043190">
    <property type="term" value="C:ATP-binding cassette (ABC) transporter complex"/>
    <property type="evidence" value="ECO:0007669"/>
    <property type="project" value="InterPro"/>
</dbReference>
<accession>V7I9U6</accession>
<dbReference type="InterPro" id="IPR035906">
    <property type="entry name" value="MetI-like_sf"/>
</dbReference>
<dbReference type="NCBIfam" id="TIGR01726">
    <property type="entry name" value="HEQRo_perm_3TM"/>
    <property type="match status" value="1"/>
</dbReference>
<feature type="transmembrane region" description="Helical" evidence="8">
    <location>
        <begin position="200"/>
        <end position="221"/>
    </location>
</feature>
<dbReference type="STRING" id="994573.T472_0205455"/>
<evidence type="ECO:0000259" key="9">
    <source>
        <dbReference type="PROSITE" id="PS50928"/>
    </source>
</evidence>
<comment type="subcellular location">
    <subcellularLocation>
        <location evidence="1 8">Cell membrane</location>
        <topology evidence="1 8">Multi-pass membrane protein</topology>
    </subcellularLocation>
</comment>
<evidence type="ECO:0000313" key="11">
    <source>
        <dbReference type="Proteomes" id="UP000017747"/>
    </source>
</evidence>
<keyword evidence="4 8" id="KW-0812">Transmembrane</keyword>
<comment type="caution">
    <text evidence="10">The sequence shown here is derived from an EMBL/GenBank/DDBJ whole genome shotgun (WGS) entry which is preliminary data.</text>
</comment>
<feature type="transmembrane region" description="Helical" evidence="8">
    <location>
        <begin position="99"/>
        <end position="120"/>
    </location>
</feature>
<dbReference type="GO" id="GO:0006865">
    <property type="term" value="P:amino acid transport"/>
    <property type="evidence" value="ECO:0007669"/>
    <property type="project" value="UniProtKB-KW"/>
</dbReference>
<evidence type="ECO:0000256" key="6">
    <source>
        <dbReference type="ARBA" id="ARBA00022989"/>
    </source>
</evidence>
<feature type="transmembrane region" description="Helical" evidence="8">
    <location>
        <begin position="12"/>
        <end position="41"/>
    </location>
</feature>
<dbReference type="eggNOG" id="COG0765">
    <property type="taxonomic scope" value="Bacteria"/>
</dbReference>
<dbReference type="Proteomes" id="UP000017747">
    <property type="component" value="Unassembled WGS sequence"/>
</dbReference>
<dbReference type="PROSITE" id="PS50928">
    <property type="entry name" value="ABC_TM1"/>
    <property type="match status" value="1"/>
</dbReference>
<evidence type="ECO:0000313" key="10">
    <source>
        <dbReference type="EMBL" id="ETA81617.1"/>
    </source>
</evidence>
<dbReference type="PANTHER" id="PTHR30614:SF0">
    <property type="entry name" value="L-CYSTINE TRANSPORT SYSTEM PERMEASE PROTEIN TCYL"/>
    <property type="match status" value="1"/>
</dbReference>
<gene>
    <name evidence="10" type="ORF">T472_0205455</name>
</gene>
<sequence length="235" mass="25686">MRPFKPSFILEVIPLLLPFLGVTIAVTLSSVAFGSLLGLVLARAKVRGNKISKLLADGYTWILRCSPSIVLLFMTYYGLPKMLKDGFGININGQSKGVFVVITFSLIFAATMSEVMRSAYESIDKGQTEAAVSIGMSPFQAFYRIVLPQAAVVAIPNFTNSLIGLLKEGSLAYTIGLIDIMGKGTLVISRNYGAYALETYIALGIIFWCLTIVIEKVFLLLELHFDKGRKQVLSV</sequence>
<dbReference type="Gene3D" id="1.10.3720.10">
    <property type="entry name" value="MetI-like"/>
    <property type="match status" value="1"/>
</dbReference>
<dbReference type="SUPFAM" id="SSF161098">
    <property type="entry name" value="MetI-like"/>
    <property type="match status" value="1"/>
</dbReference>
<keyword evidence="2 8" id="KW-0813">Transport</keyword>
<evidence type="ECO:0000256" key="8">
    <source>
        <dbReference type="RuleBase" id="RU363032"/>
    </source>
</evidence>
<keyword evidence="11" id="KW-1185">Reference proteome</keyword>
<dbReference type="InterPro" id="IPR000515">
    <property type="entry name" value="MetI-like"/>
</dbReference>
<evidence type="ECO:0000256" key="3">
    <source>
        <dbReference type="ARBA" id="ARBA00022475"/>
    </source>
</evidence>
<feature type="domain" description="ABC transmembrane type-1" evidence="9">
    <location>
        <begin position="20"/>
        <end position="218"/>
    </location>
</feature>
<keyword evidence="7 8" id="KW-0472">Membrane</keyword>
<dbReference type="AlphaFoldDB" id="V7I9U6"/>
<organism evidence="10 11">
    <name type="scientific">Youngiibacter fragilis 232.1</name>
    <dbReference type="NCBI Taxonomy" id="994573"/>
    <lineage>
        <taxon>Bacteria</taxon>
        <taxon>Bacillati</taxon>
        <taxon>Bacillota</taxon>
        <taxon>Clostridia</taxon>
        <taxon>Eubacteriales</taxon>
        <taxon>Clostridiaceae</taxon>
        <taxon>Youngiibacter</taxon>
    </lineage>
</organism>
<protein>
    <submittedName>
        <fullName evidence="10">Amino acid ABC transporter permease</fullName>
    </submittedName>
</protein>
<keyword evidence="6 8" id="KW-1133">Transmembrane helix</keyword>
<dbReference type="PANTHER" id="PTHR30614">
    <property type="entry name" value="MEMBRANE COMPONENT OF AMINO ACID ABC TRANSPORTER"/>
    <property type="match status" value="1"/>
</dbReference>
<dbReference type="RefSeq" id="WP_023384561.1">
    <property type="nucleotide sequence ID" value="NZ_AXUN02000087.1"/>
</dbReference>
<name>V7I9U6_9CLOT</name>
<dbReference type="InterPro" id="IPR010065">
    <property type="entry name" value="AA_ABC_transptr_permease_3TM"/>
</dbReference>
<dbReference type="EMBL" id="AXUN02000087">
    <property type="protein sequence ID" value="ETA81617.1"/>
    <property type="molecule type" value="Genomic_DNA"/>
</dbReference>